<reference evidence="3" key="2">
    <citation type="submission" date="2020-09" db="EMBL/GenBank/DDBJ databases">
        <authorList>
            <person name="Sun Q."/>
            <person name="Ohkuma M."/>
        </authorList>
    </citation>
    <scope>NUCLEOTIDE SEQUENCE</scope>
    <source>
        <strain evidence="3">JCM 4391</strain>
    </source>
</reference>
<accession>A0A918HXX3</accession>
<feature type="region of interest" description="Disordered" evidence="1">
    <location>
        <begin position="1"/>
        <end position="21"/>
    </location>
</feature>
<feature type="signal peptide" evidence="2">
    <location>
        <begin position="1"/>
        <end position="48"/>
    </location>
</feature>
<evidence type="ECO:0000256" key="1">
    <source>
        <dbReference type="SAM" id="MobiDB-lite"/>
    </source>
</evidence>
<gene>
    <name evidence="3" type="ORF">GCM10010274_26220</name>
</gene>
<proteinExistence type="predicted"/>
<comment type="caution">
    <text evidence="3">The sequence shown here is derived from an EMBL/GenBank/DDBJ whole genome shotgun (WGS) entry which is preliminary data.</text>
</comment>
<feature type="chain" id="PRO_5038970479" description="Lipase" evidence="2">
    <location>
        <begin position="49"/>
        <end position="277"/>
    </location>
</feature>
<dbReference type="Proteomes" id="UP000636661">
    <property type="component" value="Unassembled WGS sequence"/>
</dbReference>
<dbReference type="EMBL" id="BMTP01000006">
    <property type="protein sequence ID" value="GGU37710.1"/>
    <property type="molecule type" value="Genomic_DNA"/>
</dbReference>
<evidence type="ECO:0000313" key="3">
    <source>
        <dbReference type="EMBL" id="GGU37710.1"/>
    </source>
</evidence>
<reference evidence="3" key="1">
    <citation type="journal article" date="2014" name="Int. J. Syst. Evol. Microbiol.">
        <title>Complete genome sequence of Corynebacterium casei LMG S-19264T (=DSM 44701T), isolated from a smear-ripened cheese.</title>
        <authorList>
            <consortium name="US DOE Joint Genome Institute (JGI-PGF)"/>
            <person name="Walter F."/>
            <person name="Albersmeier A."/>
            <person name="Kalinowski J."/>
            <person name="Ruckert C."/>
        </authorList>
    </citation>
    <scope>NUCLEOTIDE SEQUENCE</scope>
    <source>
        <strain evidence="3">JCM 4391</strain>
    </source>
</reference>
<evidence type="ECO:0008006" key="5">
    <source>
        <dbReference type="Google" id="ProtNLM"/>
    </source>
</evidence>
<dbReference type="Gene3D" id="3.40.50.1820">
    <property type="entry name" value="alpha/beta hydrolase"/>
    <property type="match status" value="1"/>
</dbReference>
<feature type="compositionally biased region" description="Polar residues" evidence="1">
    <location>
        <begin position="1"/>
        <end position="15"/>
    </location>
</feature>
<evidence type="ECO:0000313" key="4">
    <source>
        <dbReference type="Proteomes" id="UP000636661"/>
    </source>
</evidence>
<keyword evidence="4" id="KW-1185">Reference proteome</keyword>
<protein>
    <recommendedName>
        <fullName evidence="5">Lipase</fullName>
    </recommendedName>
</protein>
<name>A0A918HXX3_9ACTN</name>
<sequence>MRFASTPASTMSRGTASALVTDRRPVRSRRLFSASMAALLTTSLLGLAAQGSSAAAPQPAATTTTTATAAPHDPVIMIPGMTGRPAAMDPMKANLQANGWPASRLFTWTDSSSMTQDLAKAAEQLSAKVDQVRGQTGADKVVLATWSASTLAARYYIKNLGGADKVSQYIAFAGPQHGTTNNGCQWYVSCQQFASPNTPFLKALNSPTEVPFGDRVDYLTIRSTADYNAVPTDTAMLAGADENHLMSGPMAPSHFTIVSNSAALAKMRSFITAHEGD</sequence>
<dbReference type="AlphaFoldDB" id="A0A918HXX3"/>
<dbReference type="RefSeq" id="WP_189550973.1">
    <property type="nucleotide sequence ID" value="NZ_BMTP01000006.1"/>
</dbReference>
<dbReference type="SUPFAM" id="SSF53474">
    <property type="entry name" value="alpha/beta-Hydrolases"/>
    <property type="match status" value="1"/>
</dbReference>
<keyword evidence="2" id="KW-0732">Signal</keyword>
<evidence type="ECO:0000256" key="2">
    <source>
        <dbReference type="SAM" id="SignalP"/>
    </source>
</evidence>
<organism evidence="3 4">
    <name type="scientific">Streptomyces lavendofoliae</name>
    <dbReference type="NCBI Taxonomy" id="67314"/>
    <lineage>
        <taxon>Bacteria</taxon>
        <taxon>Bacillati</taxon>
        <taxon>Actinomycetota</taxon>
        <taxon>Actinomycetes</taxon>
        <taxon>Kitasatosporales</taxon>
        <taxon>Streptomycetaceae</taxon>
        <taxon>Streptomyces</taxon>
    </lineage>
</organism>
<dbReference type="InterPro" id="IPR029058">
    <property type="entry name" value="AB_hydrolase_fold"/>
</dbReference>